<gene>
    <name evidence="2" type="ORF">GPA10_01330</name>
</gene>
<accession>A0A6L6WNC5</accession>
<feature type="region of interest" description="Disordered" evidence="1">
    <location>
        <begin position="118"/>
        <end position="141"/>
    </location>
</feature>
<dbReference type="EMBL" id="WPNZ01000001">
    <property type="protein sequence ID" value="MVO83430.1"/>
    <property type="molecule type" value="Genomic_DNA"/>
</dbReference>
<organism evidence="2 3">
    <name type="scientific">Streptomyces typhae</name>
    <dbReference type="NCBI Taxonomy" id="2681492"/>
    <lineage>
        <taxon>Bacteria</taxon>
        <taxon>Bacillati</taxon>
        <taxon>Actinomycetota</taxon>
        <taxon>Actinomycetes</taxon>
        <taxon>Kitasatosporales</taxon>
        <taxon>Streptomycetaceae</taxon>
        <taxon>Streptomyces</taxon>
    </lineage>
</organism>
<evidence type="ECO:0008006" key="4">
    <source>
        <dbReference type="Google" id="ProtNLM"/>
    </source>
</evidence>
<dbReference type="AlphaFoldDB" id="A0A6L6WNC5"/>
<dbReference type="Proteomes" id="UP000483802">
    <property type="component" value="Unassembled WGS sequence"/>
</dbReference>
<sequence>MLTVEDVLGLRLGKLASAVDDWEVTARRLHELAGGRGGAESAALLRSKAEQADWKGVNATVGKAFVVRTAAEFDDAATSARSVLAVLSDALRAFTRHRDDMTHVVDDAAGRGIRVTARGAAEPRAAQGDSVPGPAKAEGPTDEEIAAVERNAKHVLEEAEDTDRITARALRALARGKHDFSGTEVKGLDHADNLQGRQDADRWAEEIAKGDVANWSDEKLRRFNETLAAQKDNPAFAERFATALGADGTLRFWRDLANQPDTWGLVDDDARGKLLGRTQDDLSTALATATWGDGPGMEAWKKDMIAAGGREVPASVPGGATPYGFAVMSSLMRKGTYDTAFLQEYGDGLLKFEREAPPFDSVNPMGRLVHPPGDDPADPVAWFMESLGHNPDASLEFLHSGPRAKDHFDYLVGHGDGSRTAGLDTMASLTGGGGAARDFYETSLGHALESAATGNPYDSGAPSKPHSAASADFVHRLVDHYGSHPEHLDDSKLRGSLGNITADYMRDFQDGMNGPRGLTTHGTNADLGSLHGSTLKNFLGAVGKDPDAYGAILHAQQSITTELVDETLRNPHSLPRAAVNADVNNMVAPGAEIAGIMAESRTQAIYDDRIASDEEFNKGITTTDKWAGRVIDLGANHVPVVGDVVSWIAEDARGAVVEHYTRDSSTVAQQSRGNFLEDQLEQSAHSAYTAAYAAARQQGYSHQEAVLVADAAQSNTRLHYGIARVRGGETD</sequence>
<evidence type="ECO:0000313" key="2">
    <source>
        <dbReference type="EMBL" id="MVO83430.1"/>
    </source>
</evidence>
<protein>
    <recommendedName>
        <fullName evidence="4">AG2 protein</fullName>
    </recommendedName>
</protein>
<evidence type="ECO:0000256" key="1">
    <source>
        <dbReference type="SAM" id="MobiDB-lite"/>
    </source>
</evidence>
<proteinExistence type="predicted"/>
<comment type="caution">
    <text evidence="2">The sequence shown here is derived from an EMBL/GenBank/DDBJ whole genome shotgun (WGS) entry which is preliminary data.</text>
</comment>
<evidence type="ECO:0000313" key="3">
    <source>
        <dbReference type="Proteomes" id="UP000483802"/>
    </source>
</evidence>
<reference evidence="2 3" key="1">
    <citation type="submission" date="2019-11" db="EMBL/GenBank/DDBJ databases">
        <title>Streptomyces typhae sp. nov., a novel endophytic actinomycete isolated from the root of cattail pollen (Typha angustifolia L.).</title>
        <authorList>
            <person name="Peng C."/>
        </authorList>
    </citation>
    <scope>NUCLEOTIDE SEQUENCE [LARGE SCALE GENOMIC DNA]</scope>
    <source>
        <strain evidence="3">p1417</strain>
    </source>
</reference>
<dbReference type="RefSeq" id="WP_157163860.1">
    <property type="nucleotide sequence ID" value="NZ_WPNZ01000001.1"/>
</dbReference>
<keyword evidence="3" id="KW-1185">Reference proteome</keyword>
<name>A0A6L6WNC5_9ACTN</name>